<reference evidence="1" key="2">
    <citation type="journal article" date="2024" name="Plant">
        <title>Genomic evolution and insights into agronomic trait innovations of Sesamum species.</title>
        <authorList>
            <person name="Miao H."/>
            <person name="Wang L."/>
            <person name="Qu L."/>
            <person name="Liu H."/>
            <person name="Sun Y."/>
            <person name="Le M."/>
            <person name="Wang Q."/>
            <person name="Wei S."/>
            <person name="Zheng Y."/>
            <person name="Lin W."/>
            <person name="Duan Y."/>
            <person name="Cao H."/>
            <person name="Xiong S."/>
            <person name="Wang X."/>
            <person name="Wei L."/>
            <person name="Li C."/>
            <person name="Ma Q."/>
            <person name="Ju M."/>
            <person name="Zhao R."/>
            <person name="Li G."/>
            <person name="Mu C."/>
            <person name="Tian Q."/>
            <person name="Mei H."/>
            <person name="Zhang T."/>
            <person name="Gao T."/>
            <person name="Zhang H."/>
        </authorList>
    </citation>
    <scope>NUCLEOTIDE SEQUENCE</scope>
    <source>
        <strain evidence="1">G02</strain>
    </source>
</reference>
<name>A0AAW2IK87_SESRA</name>
<evidence type="ECO:0000313" key="1">
    <source>
        <dbReference type="EMBL" id="KAL0282749.1"/>
    </source>
</evidence>
<organism evidence="1">
    <name type="scientific">Sesamum radiatum</name>
    <name type="common">Black benniseed</name>
    <dbReference type="NCBI Taxonomy" id="300843"/>
    <lineage>
        <taxon>Eukaryota</taxon>
        <taxon>Viridiplantae</taxon>
        <taxon>Streptophyta</taxon>
        <taxon>Embryophyta</taxon>
        <taxon>Tracheophyta</taxon>
        <taxon>Spermatophyta</taxon>
        <taxon>Magnoliopsida</taxon>
        <taxon>eudicotyledons</taxon>
        <taxon>Gunneridae</taxon>
        <taxon>Pentapetalae</taxon>
        <taxon>asterids</taxon>
        <taxon>lamiids</taxon>
        <taxon>Lamiales</taxon>
        <taxon>Pedaliaceae</taxon>
        <taxon>Sesamum</taxon>
    </lineage>
</organism>
<accession>A0AAW2IK87</accession>
<evidence type="ECO:0008006" key="2">
    <source>
        <dbReference type="Google" id="ProtNLM"/>
    </source>
</evidence>
<feature type="non-terminal residue" evidence="1">
    <location>
        <position position="114"/>
    </location>
</feature>
<dbReference type="AlphaFoldDB" id="A0AAW2IK87"/>
<gene>
    <name evidence="1" type="ORF">Sradi_7252500</name>
</gene>
<protein>
    <recommendedName>
        <fullName evidence="2">DUF2007 domain-containing protein</fullName>
    </recommendedName>
</protein>
<dbReference type="EMBL" id="JACGWJ010001381">
    <property type="protein sequence ID" value="KAL0282749.1"/>
    <property type="molecule type" value="Genomic_DNA"/>
</dbReference>
<reference evidence="1" key="1">
    <citation type="submission" date="2020-06" db="EMBL/GenBank/DDBJ databases">
        <authorList>
            <person name="Li T."/>
            <person name="Hu X."/>
            <person name="Zhang T."/>
            <person name="Song X."/>
            <person name="Zhang H."/>
            <person name="Dai N."/>
            <person name="Sheng W."/>
            <person name="Hou X."/>
            <person name="Wei L."/>
        </authorList>
    </citation>
    <scope>NUCLEOTIDE SEQUENCE</scope>
    <source>
        <strain evidence="1">G02</strain>
        <tissue evidence="1">Leaf</tissue>
    </source>
</reference>
<sequence>MIEALEVVRSNDEVAVHGGNMVGGEGEMMELEMEDGVEKIDRPPEFTRAEGRKREKLNALGRRTKTNMEKEMSKKIFVLRHPKIADKLLQIGLLEGYDFYDVAWLEGNCEQPQS</sequence>
<proteinExistence type="predicted"/>
<comment type="caution">
    <text evidence="1">The sequence shown here is derived from an EMBL/GenBank/DDBJ whole genome shotgun (WGS) entry which is preliminary data.</text>
</comment>